<evidence type="ECO:0000256" key="1">
    <source>
        <dbReference type="SAM" id="Coils"/>
    </source>
</evidence>
<gene>
    <name evidence="3" type="ORF">R1sor_012230</name>
</gene>
<name>A0ABD3I508_9MARC</name>
<evidence type="ECO:0000256" key="2">
    <source>
        <dbReference type="SAM" id="MobiDB-lite"/>
    </source>
</evidence>
<feature type="compositionally biased region" description="Polar residues" evidence="2">
    <location>
        <begin position="1"/>
        <end position="10"/>
    </location>
</feature>
<evidence type="ECO:0000313" key="3">
    <source>
        <dbReference type="EMBL" id="KAL3698154.1"/>
    </source>
</evidence>
<accession>A0ABD3I508</accession>
<dbReference type="Proteomes" id="UP001633002">
    <property type="component" value="Unassembled WGS sequence"/>
</dbReference>
<keyword evidence="4" id="KW-1185">Reference proteome</keyword>
<organism evidence="3 4">
    <name type="scientific">Riccia sorocarpa</name>
    <dbReference type="NCBI Taxonomy" id="122646"/>
    <lineage>
        <taxon>Eukaryota</taxon>
        <taxon>Viridiplantae</taxon>
        <taxon>Streptophyta</taxon>
        <taxon>Embryophyta</taxon>
        <taxon>Marchantiophyta</taxon>
        <taxon>Marchantiopsida</taxon>
        <taxon>Marchantiidae</taxon>
        <taxon>Marchantiales</taxon>
        <taxon>Ricciaceae</taxon>
        <taxon>Riccia</taxon>
    </lineage>
</organism>
<dbReference type="EMBL" id="JBJQOH010000002">
    <property type="protein sequence ID" value="KAL3698154.1"/>
    <property type="molecule type" value="Genomic_DNA"/>
</dbReference>
<evidence type="ECO:0000313" key="4">
    <source>
        <dbReference type="Proteomes" id="UP001633002"/>
    </source>
</evidence>
<feature type="region of interest" description="Disordered" evidence="2">
    <location>
        <begin position="372"/>
        <end position="409"/>
    </location>
</feature>
<reference evidence="3 4" key="1">
    <citation type="submission" date="2024-09" db="EMBL/GenBank/DDBJ databases">
        <title>Chromosome-scale assembly of Riccia sorocarpa.</title>
        <authorList>
            <person name="Paukszto L."/>
        </authorList>
    </citation>
    <scope>NUCLEOTIDE SEQUENCE [LARGE SCALE GENOMIC DNA]</scope>
    <source>
        <strain evidence="3">LP-2024</strain>
        <tissue evidence="3">Aerial parts of the thallus</tissue>
    </source>
</reference>
<feature type="compositionally biased region" description="Polar residues" evidence="2">
    <location>
        <begin position="395"/>
        <end position="404"/>
    </location>
</feature>
<comment type="caution">
    <text evidence="3">The sequence shown here is derived from an EMBL/GenBank/DDBJ whole genome shotgun (WGS) entry which is preliminary data.</text>
</comment>
<keyword evidence="1" id="KW-0175">Coiled coil</keyword>
<feature type="coiled-coil region" evidence="1">
    <location>
        <begin position="310"/>
        <end position="341"/>
    </location>
</feature>
<proteinExistence type="predicted"/>
<feature type="region of interest" description="Disordered" evidence="2">
    <location>
        <begin position="1"/>
        <end position="70"/>
    </location>
</feature>
<sequence>MEDPMSPTNHSDPEDAGNEKFVSPSSSAESDELDRLWNRSTAKKLSLSPSRLQNTRRFRREDTKLSSRPEAGEKEYVVEVDEDGHVTGGCLGKDKYLDMLKQLCLRILDLSELKTKDQIRIQMVKRQLDDKFEYRGRDVCMIWFVSEVGLVLRRARSDLHSTWVKLGEQRDSPVPHGIATEQWHRLIDYWLSPSFIKKSQQMKECRSAVKNVNITGRAGTAGLLANMKRKRGSTPPLNEVQNEIAIRKSKQQLKSKTPGVSSVHADNLPDEGLRTSQAESEKDFFAGGSGFQTSAFDSAVSSGQNTTPEIKTFAENLKQEQEALQAEQQELKEGQKEIQKDQSGIKQKLLELDSKIDKLVKVVMNMSEEISPKGVSLQTETHNNIGEDFSRASKDSANSRSPSTALKKKNKLSKGVSLLSVSSLSG</sequence>
<dbReference type="AlphaFoldDB" id="A0ABD3I508"/>
<feature type="compositionally biased region" description="Basic and acidic residues" evidence="2">
    <location>
        <begin position="59"/>
        <end position="70"/>
    </location>
</feature>
<feature type="region of interest" description="Disordered" evidence="2">
    <location>
        <begin position="249"/>
        <end position="270"/>
    </location>
</feature>
<protein>
    <submittedName>
        <fullName evidence="3">Uncharacterized protein</fullName>
    </submittedName>
</protein>